<dbReference type="InterPro" id="IPR050109">
    <property type="entry name" value="HTH-type_TetR-like_transc_reg"/>
</dbReference>
<dbReference type="PRINTS" id="PR00455">
    <property type="entry name" value="HTHTETR"/>
</dbReference>
<dbReference type="Proteomes" id="UP000501240">
    <property type="component" value="Chromosome"/>
</dbReference>
<dbReference type="RefSeq" id="WP_173097172.1">
    <property type="nucleotide sequence ID" value="NZ_CP053892.1"/>
</dbReference>
<sequence length="186" mass="19642">MGRPPKFSEEEILDAALAVAAEDGPGAATVAAIAGRLGAPSGSLYHRFRSRDLLLATLWTRAVRRFQGGFVAALDAGDAEAAALHTPRWCRSHPEEAALLLLHRRKDVAAAWPAELGDDLGTLNAQVSGALDAFVARRPGLDRERLAFATIDVPYGAVRRHLLGGTAPPPQVDELIIAACRAVLAG</sequence>
<dbReference type="PANTHER" id="PTHR30055:SF234">
    <property type="entry name" value="HTH-TYPE TRANSCRIPTIONAL REGULATOR BETI"/>
    <property type="match status" value="1"/>
</dbReference>
<feature type="DNA-binding region" description="H-T-H motif" evidence="4">
    <location>
        <begin position="29"/>
        <end position="48"/>
    </location>
</feature>
<feature type="domain" description="HTH tetR-type" evidence="5">
    <location>
        <begin position="6"/>
        <end position="66"/>
    </location>
</feature>
<dbReference type="EMBL" id="CP053892">
    <property type="protein sequence ID" value="QKG23175.1"/>
    <property type="molecule type" value="Genomic_DNA"/>
</dbReference>
<dbReference type="InterPro" id="IPR001647">
    <property type="entry name" value="HTH_TetR"/>
</dbReference>
<evidence type="ECO:0000259" key="5">
    <source>
        <dbReference type="PROSITE" id="PS50977"/>
    </source>
</evidence>
<dbReference type="GO" id="GO:0003700">
    <property type="term" value="F:DNA-binding transcription factor activity"/>
    <property type="evidence" value="ECO:0007669"/>
    <property type="project" value="TreeGrafter"/>
</dbReference>
<reference evidence="6 7" key="1">
    <citation type="submission" date="2020-05" db="EMBL/GenBank/DDBJ databases">
        <title>Actinomadura verrucosospora NRRL-B18236 (PFL_A860) Genome sequencing and assembly.</title>
        <authorList>
            <person name="Samborskyy M."/>
        </authorList>
    </citation>
    <scope>NUCLEOTIDE SEQUENCE [LARGE SCALE GENOMIC DNA]</scope>
    <source>
        <strain evidence="6 7">NRRL:B18236</strain>
    </source>
</reference>
<evidence type="ECO:0000313" key="6">
    <source>
        <dbReference type="EMBL" id="QKG23175.1"/>
    </source>
</evidence>
<evidence type="ECO:0000313" key="7">
    <source>
        <dbReference type="Proteomes" id="UP000501240"/>
    </source>
</evidence>
<dbReference type="AlphaFoldDB" id="A0A7D3VTZ1"/>
<evidence type="ECO:0000256" key="4">
    <source>
        <dbReference type="PROSITE-ProRule" id="PRU00335"/>
    </source>
</evidence>
<gene>
    <name evidence="6" type="ORF">ACTIVE_4816</name>
</gene>
<keyword evidence="1" id="KW-0805">Transcription regulation</keyword>
<organism evidence="6 7">
    <name type="scientific">Actinomadura verrucosospora</name>
    <dbReference type="NCBI Taxonomy" id="46165"/>
    <lineage>
        <taxon>Bacteria</taxon>
        <taxon>Bacillati</taxon>
        <taxon>Actinomycetota</taxon>
        <taxon>Actinomycetes</taxon>
        <taxon>Streptosporangiales</taxon>
        <taxon>Thermomonosporaceae</taxon>
        <taxon>Actinomadura</taxon>
    </lineage>
</organism>
<proteinExistence type="predicted"/>
<dbReference type="SUPFAM" id="SSF46689">
    <property type="entry name" value="Homeodomain-like"/>
    <property type="match status" value="1"/>
</dbReference>
<dbReference type="InterPro" id="IPR009057">
    <property type="entry name" value="Homeodomain-like_sf"/>
</dbReference>
<name>A0A7D3VTZ1_ACTVE</name>
<dbReference type="PANTHER" id="PTHR30055">
    <property type="entry name" value="HTH-TYPE TRANSCRIPTIONAL REGULATOR RUTR"/>
    <property type="match status" value="1"/>
</dbReference>
<evidence type="ECO:0000256" key="1">
    <source>
        <dbReference type="ARBA" id="ARBA00023015"/>
    </source>
</evidence>
<evidence type="ECO:0000256" key="3">
    <source>
        <dbReference type="ARBA" id="ARBA00023163"/>
    </source>
</evidence>
<keyword evidence="3" id="KW-0804">Transcription</keyword>
<dbReference type="PROSITE" id="PS50977">
    <property type="entry name" value="HTH_TETR_2"/>
    <property type="match status" value="1"/>
</dbReference>
<dbReference type="GO" id="GO:0000976">
    <property type="term" value="F:transcription cis-regulatory region binding"/>
    <property type="evidence" value="ECO:0007669"/>
    <property type="project" value="TreeGrafter"/>
</dbReference>
<protein>
    <submittedName>
        <fullName evidence="6">TetR family transcriptional regulator</fullName>
    </submittedName>
</protein>
<keyword evidence="2 4" id="KW-0238">DNA-binding</keyword>
<dbReference type="Pfam" id="PF00440">
    <property type="entry name" value="TetR_N"/>
    <property type="match status" value="1"/>
</dbReference>
<evidence type="ECO:0000256" key="2">
    <source>
        <dbReference type="ARBA" id="ARBA00023125"/>
    </source>
</evidence>
<keyword evidence="7" id="KW-1185">Reference proteome</keyword>
<accession>A0A7D3VTZ1</accession>
<dbReference type="Gene3D" id="1.10.357.10">
    <property type="entry name" value="Tetracycline Repressor, domain 2"/>
    <property type="match status" value="1"/>
</dbReference>